<dbReference type="Proteomes" id="UP001500282">
    <property type="component" value="Unassembled WGS sequence"/>
</dbReference>
<gene>
    <name evidence="2" type="ORF">GCM10009579_76890</name>
</gene>
<evidence type="ECO:0000313" key="3">
    <source>
        <dbReference type="Proteomes" id="UP001500282"/>
    </source>
</evidence>
<reference evidence="2 3" key="1">
    <citation type="journal article" date="2019" name="Int. J. Syst. Evol. Microbiol.">
        <title>The Global Catalogue of Microorganisms (GCM) 10K type strain sequencing project: providing services to taxonomists for standard genome sequencing and annotation.</title>
        <authorList>
            <consortium name="The Broad Institute Genomics Platform"/>
            <consortium name="The Broad Institute Genome Sequencing Center for Infectious Disease"/>
            <person name="Wu L."/>
            <person name="Ma J."/>
        </authorList>
    </citation>
    <scope>NUCLEOTIDE SEQUENCE [LARGE SCALE GENOMIC DNA]</scope>
    <source>
        <strain evidence="2 3">JCM 11448</strain>
    </source>
</reference>
<proteinExistence type="predicted"/>
<evidence type="ECO:0008006" key="4">
    <source>
        <dbReference type="Google" id="ProtNLM"/>
    </source>
</evidence>
<feature type="chain" id="PRO_5047123068" description="Secreted protein" evidence="1">
    <location>
        <begin position="31"/>
        <end position="137"/>
    </location>
</feature>
<evidence type="ECO:0000313" key="2">
    <source>
        <dbReference type="EMBL" id="GAA1297865.1"/>
    </source>
</evidence>
<protein>
    <recommendedName>
        <fullName evidence="4">Secreted protein</fullName>
    </recommendedName>
</protein>
<keyword evidence="1" id="KW-0732">Signal</keyword>
<organism evidence="2 3">
    <name type="scientific">Streptomyces javensis</name>
    <dbReference type="NCBI Taxonomy" id="114698"/>
    <lineage>
        <taxon>Bacteria</taxon>
        <taxon>Bacillati</taxon>
        <taxon>Actinomycetota</taxon>
        <taxon>Actinomycetes</taxon>
        <taxon>Kitasatosporales</taxon>
        <taxon>Streptomycetaceae</taxon>
        <taxon>Streptomyces</taxon>
        <taxon>Streptomyces violaceusniger group</taxon>
    </lineage>
</organism>
<accession>A0ABN1XCG9</accession>
<evidence type="ECO:0000256" key="1">
    <source>
        <dbReference type="SAM" id="SignalP"/>
    </source>
</evidence>
<comment type="caution">
    <text evidence="2">The sequence shown here is derived from an EMBL/GenBank/DDBJ whole genome shotgun (WGS) entry which is preliminary data.</text>
</comment>
<keyword evidence="3" id="KW-1185">Reference proteome</keyword>
<sequence length="137" mass="14405">MRKSSRILVSAASGLLLATGGLMTATTAGAAETGNSSVQACYDGARSYSKASGARYYPNPGSYLTTTSACNDINIKPKTDRYVAVCFKPSSGSDYCQGSYKLAKANQWTAIATDVTNGTRFYFDFRSTAASNGSWAA</sequence>
<name>A0ABN1XCG9_9ACTN</name>
<dbReference type="EMBL" id="BAAAIH010000068">
    <property type="protein sequence ID" value="GAA1297865.1"/>
    <property type="molecule type" value="Genomic_DNA"/>
</dbReference>
<feature type="signal peptide" evidence="1">
    <location>
        <begin position="1"/>
        <end position="30"/>
    </location>
</feature>